<dbReference type="PANTHER" id="PTHR43477">
    <property type="entry name" value="DIHYDROANTICAPSIN 7-DEHYDROGENASE"/>
    <property type="match status" value="1"/>
</dbReference>
<dbReference type="Pfam" id="PF13561">
    <property type="entry name" value="adh_short_C2"/>
    <property type="match status" value="1"/>
</dbReference>
<evidence type="ECO:0000313" key="4">
    <source>
        <dbReference type="EMBL" id="UZP73488.1"/>
    </source>
</evidence>
<dbReference type="InterPro" id="IPR002347">
    <property type="entry name" value="SDR_fam"/>
</dbReference>
<keyword evidence="3" id="KW-0520">NAD</keyword>
<dbReference type="PRINTS" id="PR00081">
    <property type="entry name" value="GDHRDH"/>
</dbReference>
<comment type="similarity">
    <text evidence="1">Belongs to the short-chain dehydrogenases/reductases (SDR) family.</text>
</comment>
<proteinExistence type="inferred from homology"/>
<dbReference type="RefSeq" id="WP_279242280.1">
    <property type="nucleotide sequence ID" value="NZ_CP036501.1"/>
</dbReference>
<organism evidence="4 5">
    <name type="scientific">Candidatus Paraluminiphilus aquimaris</name>
    <dbReference type="NCBI Taxonomy" id="2518994"/>
    <lineage>
        <taxon>Bacteria</taxon>
        <taxon>Pseudomonadati</taxon>
        <taxon>Pseudomonadota</taxon>
        <taxon>Gammaproteobacteria</taxon>
        <taxon>Cellvibrionales</taxon>
        <taxon>Halieaceae</taxon>
        <taxon>Candidatus Paraluminiphilus</taxon>
    </lineage>
</organism>
<sequence>MHKRLDGKRVLITQANDYMGPAISELFSEHGAEVIADTRDLTQAGAVESLIEAVGDIDVLVANLAASAHLGLSVTETDDATWAQAFDVMVHPLHRLFRSVLPQMYQREHGKIVVIGSATGLKALEGVVAYGAARHAQVGYVRAAGIEAARHNVQINLIAQNFVENPAYFPPEFTETDAFKQLLATHVPLGRLATAQEDALFALFLASDESDFFVGQAIPFSGGWVQ</sequence>
<gene>
    <name evidence="4" type="ORF">E0F26_01515</name>
</gene>
<evidence type="ECO:0000256" key="1">
    <source>
        <dbReference type="ARBA" id="ARBA00006484"/>
    </source>
</evidence>
<evidence type="ECO:0000256" key="2">
    <source>
        <dbReference type="ARBA" id="ARBA00023002"/>
    </source>
</evidence>
<reference evidence="4 5" key="1">
    <citation type="submission" date="2019-02" db="EMBL/GenBank/DDBJ databases">
        <title>Halieaceae_genomes.</title>
        <authorList>
            <person name="Li S.-H."/>
        </authorList>
    </citation>
    <scope>NUCLEOTIDE SEQUENCE [LARGE SCALE GENOMIC DNA]</scope>
    <source>
        <strain evidence="4 5">JH123</strain>
    </source>
</reference>
<evidence type="ECO:0000313" key="5">
    <source>
        <dbReference type="Proteomes" id="UP001317963"/>
    </source>
</evidence>
<protein>
    <submittedName>
        <fullName evidence="4">SDR family oxidoreductase</fullName>
    </submittedName>
</protein>
<keyword evidence="5" id="KW-1185">Reference proteome</keyword>
<dbReference type="SUPFAM" id="SSF51735">
    <property type="entry name" value="NAD(P)-binding Rossmann-fold domains"/>
    <property type="match status" value="1"/>
</dbReference>
<dbReference type="EMBL" id="CP036501">
    <property type="protein sequence ID" value="UZP73488.1"/>
    <property type="molecule type" value="Genomic_DNA"/>
</dbReference>
<dbReference type="InterPro" id="IPR051122">
    <property type="entry name" value="SDR_DHRS6-like"/>
</dbReference>
<accession>A0ABY6Q5C1</accession>
<name>A0ABY6Q5C1_9GAMM</name>
<dbReference type="PANTHER" id="PTHR43477:SF4">
    <property type="entry name" value="DEHYDROGENASE_REDUCTASE SDR FAMILY MEMBER 6"/>
    <property type="match status" value="1"/>
</dbReference>
<dbReference type="Gene3D" id="3.40.50.720">
    <property type="entry name" value="NAD(P)-binding Rossmann-like Domain"/>
    <property type="match status" value="1"/>
</dbReference>
<evidence type="ECO:0000256" key="3">
    <source>
        <dbReference type="ARBA" id="ARBA00023027"/>
    </source>
</evidence>
<dbReference type="Proteomes" id="UP001317963">
    <property type="component" value="Chromosome"/>
</dbReference>
<keyword evidence="2" id="KW-0560">Oxidoreductase</keyword>
<dbReference type="InterPro" id="IPR036291">
    <property type="entry name" value="NAD(P)-bd_dom_sf"/>
</dbReference>